<sequence length="318" mass="33116">MLTRRGLPRGAVGVSARRSLATGAVAVLALAAALVLPAGPAGADPVAECPPGQDNCDVWQNLPGDPGDDDGGGSGSGDGGGSGGGDRVCEKDDGTEVPCYDDVLGWFNSVDDCYYKRAEPQPPNIEAGKTAYLRTCSAAGSSQVVELTDPPTGFAPPDPEQMALDLFASLTLDPPEIRTAPSDAPGLVGVPVWLHDASSWEGEEATATEGEVTVWIEAIPTKIVWRMGNGETVECDSAGIPFKAGTHDPRQPPRAACAYAGYPRASGTEPGGRYEITAVKHWRVPWGSSTGEGDQDALTAERSDTTSIRIDELQVVTR</sequence>
<dbReference type="RefSeq" id="WP_331210238.1">
    <property type="nucleotide sequence ID" value="NZ_JAZGQL010000020.1"/>
</dbReference>
<keyword evidence="2" id="KW-0732">Signal</keyword>
<feature type="chain" id="PRO_5046159290" description="ATP/GTP-binding protein" evidence="2">
    <location>
        <begin position="44"/>
        <end position="318"/>
    </location>
</feature>
<dbReference type="EMBL" id="JAZGQL010000020">
    <property type="protein sequence ID" value="MEE6310015.1"/>
    <property type="molecule type" value="Genomic_DNA"/>
</dbReference>
<accession>A0ABU7SJ75</accession>
<evidence type="ECO:0000256" key="1">
    <source>
        <dbReference type="SAM" id="MobiDB-lite"/>
    </source>
</evidence>
<reference evidence="3 4" key="1">
    <citation type="submission" date="2024-01" db="EMBL/GenBank/DDBJ databases">
        <title>Genome insights into Plantactinospora veratri sp. nov.</title>
        <authorList>
            <person name="Wang L."/>
        </authorList>
    </citation>
    <scope>NUCLEOTIDE SEQUENCE [LARGE SCALE GENOMIC DNA]</scope>
    <source>
        <strain evidence="3 4">NEAU-FHS4</strain>
    </source>
</reference>
<gene>
    <name evidence="3" type="ORF">V1634_24585</name>
</gene>
<comment type="caution">
    <text evidence="3">The sequence shown here is derived from an EMBL/GenBank/DDBJ whole genome shotgun (WGS) entry which is preliminary data.</text>
</comment>
<evidence type="ECO:0000313" key="3">
    <source>
        <dbReference type="EMBL" id="MEE6310015.1"/>
    </source>
</evidence>
<protein>
    <recommendedName>
        <fullName evidence="5">ATP/GTP-binding protein</fullName>
    </recommendedName>
</protein>
<name>A0ABU7SJ75_9ACTN</name>
<evidence type="ECO:0000256" key="2">
    <source>
        <dbReference type="SAM" id="SignalP"/>
    </source>
</evidence>
<proteinExistence type="predicted"/>
<organism evidence="3 4">
    <name type="scientific">Plantactinospora veratri</name>
    <dbReference type="NCBI Taxonomy" id="1436122"/>
    <lineage>
        <taxon>Bacteria</taxon>
        <taxon>Bacillati</taxon>
        <taxon>Actinomycetota</taxon>
        <taxon>Actinomycetes</taxon>
        <taxon>Micromonosporales</taxon>
        <taxon>Micromonosporaceae</taxon>
        <taxon>Plantactinospora</taxon>
    </lineage>
</organism>
<feature type="signal peptide" evidence="2">
    <location>
        <begin position="1"/>
        <end position="43"/>
    </location>
</feature>
<dbReference type="Proteomes" id="UP001339911">
    <property type="component" value="Unassembled WGS sequence"/>
</dbReference>
<feature type="compositionally biased region" description="Gly residues" evidence="1">
    <location>
        <begin position="72"/>
        <end position="86"/>
    </location>
</feature>
<evidence type="ECO:0000313" key="4">
    <source>
        <dbReference type="Proteomes" id="UP001339911"/>
    </source>
</evidence>
<feature type="region of interest" description="Disordered" evidence="1">
    <location>
        <begin position="46"/>
        <end position="89"/>
    </location>
</feature>
<evidence type="ECO:0008006" key="5">
    <source>
        <dbReference type="Google" id="ProtNLM"/>
    </source>
</evidence>
<keyword evidence="4" id="KW-1185">Reference proteome</keyword>